<keyword evidence="3 8" id="KW-0779">Telomere</keyword>
<evidence type="ECO:0000256" key="1">
    <source>
        <dbReference type="ARBA" id="ARBA00010467"/>
    </source>
</evidence>
<feature type="compositionally biased region" description="Basic and acidic residues" evidence="9">
    <location>
        <begin position="300"/>
        <end position="310"/>
    </location>
</feature>
<feature type="region of interest" description="Disordered" evidence="9">
    <location>
        <begin position="280"/>
        <end position="457"/>
    </location>
</feature>
<evidence type="ECO:0000256" key="5">
    <source>
        <dbReference type="ARBA" id="ARBA00023159"/>
    </source>
</evidence>
<dbReference type="GO" id="GO:0010833">
    <property type="term" value="P:telomere maintenance via telomere lengthening"/>
    <property type="evidence" value="ECO:0007669"/>
    <property type="project" value="UniProtKB-UniRule"/>
</dbReference>
<dbReference type="GO" id="GO:0070187">
    <property type="term" value="C:shelterin complex"/>
    <property type="evidence" value="ECO:0007669"/>
    <property type="project" value="TreeGrafter"/>
</dbReference>
<comment type="subunit">
    <text evidence="8">Homodimer.</text>
</comment>
<feature type="compositionally biased region" description="Low complexity" evidence="9">
    <location>
        <begin position="194"/>
        <end position="204"/>
    </location>
</feature>
<dbReference type="InterPro" id="IPR021661">
    <property type="entry name" value="Rap1_C"/>
</dbReference>
<dbReference type="GO" id="GO:0042162">
    <property type="term" value="F:telomeric DNA binding"/>
    <property type="evidence" value="ECO:0007669"/>
    <property type="project" value="TreeGrafter"/>
</dbReference>
<dbReference type="Gene3D" id="1.10.10.2170">
    <property type="match status" value="1"/>
</dbReference>
<dbReference type="PANTHER" id="PTHR16466">
    <property type="entry name" value="TELOMERE REPEAT-BINDING FACTOR 2-INTERACTING PROTEIN 1"/>
    <property type="match status" value="1"/>
</dbReference>
<keyword evidence="2 8" id="KW-0158">Chromosome</keyword>
<dbReference type="CDD" id="cd11655">
    <property type="entry name" value="rap1_myb-like"/>
    <property type="match status" value="1"/>
</dbReference>
<dbReference type="GO" id="GO:0031848">
    <property type="term" value="P:protection from non-homologous end joining at telomere"/>
    <property type="evidence" value="ECO:0007669"/>
    <property type="project" value="TreeGrafter"/>
</dbReference>
<dbReference type="InterPro" id="IPR038104">
    <property type="entry name" value="Rap1_C_sf"/>
</dbReference>
<dbReference type="OMA" id="DSAKECE"/>
<feature type="domain" description="TERF2-interacting telomeric protein 1 Myb" evidence="10">
    <location>
        <begin position="133"/>
        <end position="190"/>
    </location>
</feature>
<dbReference type="EMBL" id="CH476615">
    <property type="protein sequence ID" value="EEP76369.1"/>
    <property type="molecule type" value="Genomic_DNA"/>
</dbReference>
<dbReference type="InterPro" id="IPR039595">
    <property type="entry name" value="TE2IP/Rap1"/>
</dbReference>
<comment type="function">
    <text evidence="8">Involved in the regulation of telomere length, clustering and has a specific role in telomere position effect (TPE).</text>
</comment>
<keyword evidence="5" id="KW-0010">Activator</keyword>
<feature type="compositionally biased region" description="Basic and acidic residues" evidence="9">
    <location>
        <begin position="332"/>
        <end position="345"/>
    </location>
</feature>
<evidence type="ECO:0000259" key="11">
    <source>
        <dbReference type="Pfam" id="PF11626"/>
    </source>
</evidence>
<dbReference type="Pfam" id="PF11626">
    <property type="entry name" value="Rap1_C"/>
    <property type="match status" value="1"/>
</dbReference>
<keyword evidence="6" id="KW-0804">Transcription</keyword>
<dbReference type="RefSeq" id="XP_002541702.1">
    <property type="nucleotide sequence ID" value="XM_002541656.1"/>
</dbReference>
<evidence type="ECO:0000313" key="13">
    <source>
        <dbReference type="Proteomes" id="UP000002058"/>
    </source>
</evidence>
<dbReference type="SUPFAM" id="SSF46689">
    <property type="entry name" value="Homeodomain-like"/>
    <property type="match status" value="1"/>
</dbReference>
<gene>
    <name evidence="12" type="ORF">UREG_01218</name>
</gene>
<protein>
    <recommendedName>
        <fullName evidence="8">DNA-binding protein RAP1</fullName>
    </recommendedName>
</protein>
<dbReference type="GeneID" id="8439902"/>
<evidence type="ECO:0000256" key="4">
    <source>
        <dbReference type="ARBA" id="ARBA00023015"/>
    </source>
</evidence>
<organism evidence="12 13">
    <name type="scientific">Uncinocarpus reesii (strain UAMH 1704)</name>
    <dbReference type="NCBI Taxonomy" id="336963"/>
    <lineage>
        <taxon>Eukaryota</taxon>
        <taxon>Fungi</taxon>
        <taxon>Dikarya</taxon>
        <taxon>Ascomycota</taxon>
        <taxon>Pezizomycotina</taxon>
        <taxon>Eurotiomycetes</taxon>
        <taxon>Eurotiomycetidae</taxon>
        <taxon>Onygenales</taxon>
        <taxon>Onygenaceae</taxon>
        <taxon>Uncinocarpus</taxon>
    </lineage>
</organism>
<keyword evidence="7 8" id="KW-0539">Nucleus</keyword>
<dbReference type="Pfam" id="PF08914">
    <property type="entry name" value="Myb_Rap1"/>
    <property type="match status" value="1"/>
</dbReference>
<evidence type="ECO:0000256" key="3">
    <source>
        <dbReference type="ARBA" id="ARBA00022895"/>
    </source>
</evidence>
<dbReference type="InParanoid" id="C4JGW7"/>
<sequence length="608" mass="68723">MSNGVLNMLHTNTRECLPKRRDSAKECEECEKGDAQNDERDVPKEAHFLEMQNKQRADPRNISASEVLVRRRHQIDHMKKDLPPGSYSFKYVDRCLRAGKLLDLEEFRAGPARGAIRPVGSTSVPAKGRRTGYTAKDDQILYDWVKPIEKSGGAIRGNKIYQQLEELHPQHTYQSWRDRYLRVVKDRPRPVAKGDTAGAAAATDPPTPPSSSIRDEPALNPSEAAPDSNPLHRLSHFRIQKQMGSFARHPKSWISTQLERTNFGMKWKNYFHAFVRPKHVARSRAKKESAQKSSPALSTKGDRQAPHTERSPIAQKQMSNVTEPTHKSAKRTFRESDASSEERLRDNKKKRRTITGGSTRASPKTPENSNNSRKQIIDYLDEPTVSKRAVRYEVSEAPSQPASPPVVITIEDDTDDDTQTRQKSTEPILSGALTSAEPVPTSSNTSQPNELYETAPQVQPTQDIFADPSQYMDDLSNLLRPTLPSIPEGAQSNSQAMTEEEKEEIQELDQWIESRLKTGRAKDEEQIIQALSYTSMNPYLADMVLDRLKEGSDVPTDIPGIWTEEEDRLLETGNGYDVQKLQEKHGAEYFDIRGQYLMTLRQVVGLEE</sequence>
<dbReference type="InterPro" id="IPR015010">
    <property type="entry name" value="TERF2IP_Myb"/>
</dbReference>
<feature type="region of interest" description="Disordered" evidence="9">
    <location>
        <begin position="190"/>
        <end position="230"/>
    </location>
</feature>
<dbReference type="KEGG" id="ure:UREG_01218"/>
<evidence type="ECO:0000256" key="7">
    <source>
        <dbReference type="ARBA" id="ARBA00023242"/>
    </source>
</evidence>
<evidence type="ECO:0000259" key="10">
    <source>
        <dbReference type="Pfam" id="PF08914"/>
    </source>
</evidence>
<evidence type="ECO:0000256" key="8">
    <source>
        <dbReference type="RuleBase" id="RU367107"/>
    </source>
</evidence>
<dbReference type="HOGENOM" id="CLU_006783_2_0_1"/>
<dbReference type="Proteomes" id="UP000002058">
    <property type="component" value="Unassembled WGS sequence"/>
</dbReference>
<name>C4JGW7_UNCRE</name>
<dbReference type="CDD" id="cd11653">
    <property type="entry name" value="rap1_RCT"/>
    <property type="match status" value="1"/>
</dbReference>
<reference evidence="13" key="1">
    <citation type="journal article" date="2009" name="Genome Res.">
        <title>Comparative genomic analyses of the human fungal pathogens Coccidioides and their relatives.</title>
        <authorList>
            <person name="Sharpton T.J."/>
            <person name="Stajich J.E."/>
            <person name="Rounsley S.D."/>
            <person name="Gardner M.J."/>
            <person name="Wortman J.R."/>
            <person name="Jordar V.S."/>
            <person name="Maiti R."/>
            <person name="Kodira C.D."/>
            <person name="Neafsey D.E."/>
            <person name="Zeng Q."/>
            <person name="Hung C.-Y."/>
            <person name="McMahan C."/>
            <person name="Muszewska A."/>
            <person name="Grynberg M."/>
            <person name="Mandel M.A."/>
            <person name="Kellner E.M."/>
            <person name="Barker B.M."/>
            <person name="Galgiani J.N."/>
            <person name="Orbach M.J."/>
            <person name="Kirkland T.N."/>
            <person name="Cole G.T."/>
            <person name="Henn M.R."/>
            <person name="Birren B.W."/>
            <person name="Taylor J.W."/>
        </authorList>
    </citation>
    <scope>NUCLEOTIDE SEQUENCE [LARGE SCALE GENOMIC DNA]</scope>
    <source>
        <strain evidence="13">UAMH 1704</strain>
    </source>
</reference>
<dbReference type="VEuPathDB" id="FungiDB:UREG_01218"/>
<comment type="subcellular location">
    <subcellularLocation>
        <location evidence="8">Nucleus</location>
    </subcellularLocation>
    <subcellularLocation>
        <location evidence="8">Chromosome</location>
        <location evidence="8">Telomere</location>
    </subcellularLocation>
</comment>
<dbReference type="Gene3D" id="1.10.10.60">
    <property type="entry name" value="Homeodomain-like"/>
    <property type="match status" value="1"/>
</dbReference>
<evidence type="ECO:0000256" key="9">
    <source>
        <dbReference type="SAM" id="MobiDB-lite"/>
    </source>
</evidence>
<keyword evidence="13" id="KW-1185">Reference proteome</keyword>
<feature type="domain" description="TRF2-interacting telomeric protein/Rap1 C-terminal" evidence="11">
    <location>
        <begin position="523"/>
        <end position="597"/>
    </location>
</feature>
<dbReference type="PANTHER" id="PTHR16466:SF6">
    <property type="entry name" value="TELOMERIC REPEAT-BINDING FACTOR 2-INTERACTING PROTEIN 1"/>
    <property type="match status" value="1"/>
</dbReference>
<keyword evidence="4" id="KW-0805">Transcription regulation</keyword>
<proteinExistence type="inferred from homology"/>
<dbReference type="OrthoDB" id="435460at2759"/>
<dbReference type="InterPro" id="IPR009057">
    <property type="entry name" value="Homeodomain-like_sf"/>
</dbReference>
<dbReference type="STRING" id="336963.C4JGW7"/>
<dbReference type="AlphaFoldDB" id="C4JGW7"/>
<dbReference type="eggNOG" id="ENOG502S85C">
    <property type="taxonomic scope" value="Eukaryota"/>
</dbReference>
<feature type="compositionally biased region" description="Polar residues" evidence="9">
    <location>
        <begin position="314"/>
        <end position="323"/>
    </location>
</feature>
<evidence type="ECO:0000256" key="2">
    <source>
        <dbReference type="ARBA" id="ARBA00022454"/>
    </source>
</evidence>
<feature type="region of interest" description="Disordered" evidence="9">
    <location>
        <begin position="20"/>
        <end position="60"/>
    </location>
</feature>
<accession>C4JGW7</accession>
<evidence type="ECO:0000256" key="6">
    <source>
        <dbReference type="ARBA" id="ARBA00023163"/>
    </source>
</evidence>
<evidence type="ECO:0000313" key="12">
    <source>
        <dbReference type="EMBL" id="EEP76369.1"/>
    </source>
</evidence>
<feature type="compositionally biased region" description="Polar residues" evidence="9">
    <location>
        <begin position="440"/>
        <end position="449"/>
    </location>
</feature>
<feature type="compositionally biased region" description="Basic and acidic residues" evidence="9">
    <location>
        <begin position="20"/>
        <end position="59"/>
    </location>
</feature>
<comment type="similarity">
    <text evidence="1 8">Belongs to the RAP1 family.</text>
</comment>
<feature type="compositionally biased region" description="Polar residues" evidence="9">
    <location>
        <begin position="355"/>
        <end position="374"/>
    </location>
</feature>